<comment type="subunit">
    <text evidence="13">Homodimer.</text>
</comment>
<evidence type="ECO:0000256" key="1">
    <source>
        <dbReference type="ARBA" id="ARBA00008226"/>
    </source>
</evidence>
<evidence type="ECO:0000256" key="2">
    <source>
        <dbReference type="ARBA" id="ARBA00022490"/>
    </source>
</evidence>
<dbReference type="InterPro" id="IPR012675">
    <property type="entry name" value="Beta-grasp_dom_sf"/>
</dbReference>
<dbReference type="PROSITE" id="PS50862">
    <property type="entry name" value="AA_TRNA_LIGASE_II"/>
    <property type="match status" value="1"/>
</dbReference>
<keyword evidence="10 13" id="KW-0648">Protein biosynthesis</keyword>
<evidence type="ECO:0000259" key="15">
    <source>
        <dbReference type="PROSITE" id="PS51880"/>
    </source>
</evidence>
<dbReference type="Gene3D" id="3.30.930.10">
    <property type="entry name" value="Bira Bifunctional Protein, Domain 2"/>
    <property type="match status" value="1"/>
</dbReference>
<dbReference type="SUPFAM" id="SSF81271">
    <property type="entry name" value="TGS-like"/>
    <property type="match status" value="1"/>
</dbReference>
<dbReference type="SMART" id="SM00863">
    <property type="entry name" value="tRNA_SAD"/>
    <property type="match status" value="1"/>
</dbReference>
<evidence type="ECO:0000256" key="6">
    <source>
        <dbReference type="ARBA" id="ARBA00022741"/>
    </source>
</evidence>
<dbReference type="Gene3D" id="3.30.54.20">
    <property type="match status" value="1"/>
</dbReference>
<evidence type="ECO:0000256" key="13">
    <source>
        <dbReference type="HAMAP-Rule" id="MF_00184"/>
    </source>
</evidence>
<feature type="domain" description="Aminoacyl-transfer RNA synthetases class-II family profile" evidence="14">
    <location>
        <begin position="280"/>
        <end position="543"/>
    </location>
</feature>
<dbReference type="PRINTS" id="PR01047">
    <property type="entry name" value="TRNASYNTHTHR"/>
</dbReference>
<dbReference type="GO" id="GO:0005524">
    <property type="term" value="F:ATP binding"/>
    <property type="evidence" value="ECO:0007669"/>
    <property type="project" value="UniProtKB-UniRule"/>
</dbReference>
<dbReference type="Pfam" id="PF00587">
    <property type="entry name" value="tRNA-synt_2b"/>
    <property type="match status" value="1"/>
</dbReference>
<evidence type="ECO:0000256" key="5">
    <source>
        <dbReference type="ARBA" id="ARBA00022723"/>
    </source>
</evidence>
<dbReference type="SUPFAM" id="SSF52954">
    <property type="entry name" value="Class II aaRS ABD-related"/>
    <property type="match status" value="1"/>
</dbReference>
<dbReference type="InterPro" id="IPR047246">
    <property type="entry name" value="ThrRS_anticodon"/>
</dbReference>
<dbReference type="Gene3D" id="3.40.50.800">
    <property type="entry name" value="Anticodon-binding domain"/>
    <property type="match status" value="1"/>
</dbReference>
<keyword evidence="7 13" id="KW-0862">Zinc</keyword>
<dbReference type="FunFam" id="3.30.980.10:FF:000005">
    <property type="entry name" value="Threonyl-tRNA synthetase, mitochondrial"/>
    <property type="match status" value="1"/>
</dbReference>
<dbReference type="FunFam" id="3.30.930.10:FF:000002">
    <property type="entry name" value="Threonine--tRNA ligase"/>
    <property type="match status" value="1"/>
</dbReference>
<feature type="binding site" evidence="13">
    <location>
        <position position="338"/>
    </location>
    <ligand>
        <name>Zn(2+)</name>
        <dbReference type="ChEBI" id="CHEBI:29105"/>
        <note>catalytic</note>
    </ligand>
</feature>
<dbReference type="HAMAP" id="MF_00184">
    <property type="entry name" value="Thr_tRNA_synth"/>
    <property type="match status" value="1"/>
</dbReference>
<dbReference type="GO" id="GO:0046872">
    <property type="term" value="F:metal ion binding"/>
    <property type="evidence" value="ECO:0007669"/>
    <property type="project" value="UniProtKB-KW"/>
</dbReference>
<proteinExistence type="inferred from homology"/>
<dbReference type="SUPFAM" id="SSF55186">
    <property type="entry name" value="ThrRS/AlaRS common domain"/>
    <property type="match status" value="1"/>
</dbReference>
<dbReference type="Pfam" id="PF02824">
    <property type="entry name" value="TGS"/>
    <property type="match status" value="1"/>
</dbReference>
<keyword evidence="5 13" id="KW-0479">Metal-binding</keyword>
<dbReference type="PANTHER" id="PTHR11451:SF44">
    <property type="entry name" value="THREONINE--TRNA LIGASE, CHLOROPLASTIC_MITOCHONDRIAL 2"/>
    <property type="match status" value="1"/>
</dbReference>
<dbReference type="AlphaFoldDB" id="A0A7T9DK08"/>
<evidence type="ECO:0000256" key="11">
    <source>
        <dbReference type="ARBA" id="ARBA00023146"/>
    </source>
</evidence>
<dbReference type="Proteomes" id="UP000596004">
    <property type="component" value="Chromosome"/>
</dbReference>
<dbReference type="InterPro" id="IPR033728">
    <property type="entry name" value="ThrRS_core"/>
</dbReference>
<keyword evidence="6 13" id="KW-0547">Nucleotide-binding</keyword>
<feature type="binding site" evidence="13">
    <location>
        <position position="520"/>
    </location>
    <ligand>
        <name>Zn(2+)</name>
        <dbReference type="ChEBI" id="CHEBI:29105"/>
        <note>catalytic</note>
    </ligand>
</feature>
<dbReference type="NCBIfam" id="TIGR00418">
    <property type="entry name" value="thrS"/>
    <property type="match status" value="1"/>
</dbReference>
<dbReference type="EC" id="6.1.1.3" evidence="13"/>
<dbReference type="Pfam" id="PF07973">
    <property type="entry name" value="tRNA_SAD"/>
    <property type="match status" value="1"/>
</dbReference>
<evidence type="ECO:0000256" key="7">
    <source>
        <dbReference type="ARBA" id="ARBA00022833"/>
    </source>
</evidence>
<name>A0A7T9DK08_9ARCH</name>
<dbReference type="InterPro" id="IPR012947">
    <property type="entry name" value="tRNA_SAD"/>
</dbReference>
<dbReference type="CDD" id="cd01667">
    <property type="entry name" value="TGS_ThrRS"/>
    <property type="match status" value="1"/>
</dbReference>
<evidence type="ECO:0000256" key="4">
    <source>
        <dbReference type="ARBA" id="ARBA00022598"/>
    </source>
</evidence>
<dbReference type="FunFam" id="3.30.54.20:FF:000002">
    <property type="entry name" value="Threonine--tRNA ligase"/>
    <property type="match status" value="1"/>
</dbReference>
<dbReference type="SUPFAM" id="SSF55681">
    <property type="entry name" value="Class II aaRS and biotin synthetases"/>
    <property type="match status" value="1"/>
</dbReference>
<dbReference type="InterPro" id="IPR012676">
    <property type="entry name" value="TGS-like"/>
</dbReference>
<dbReference type="InterPro" id="IPR018163">
    <property type="entry name" value="Thr/Ala-tRNA-synth_IIc_edit"/>
</dbReference>
<evidence type="ECO:0000256" key="10">
    <source>
        <dbReference type="ARBA" id="ARBA00022917"/>
    </source>
</evidence>
<dbReference type="GO" id="GO:0005737">
    <property type="term" value="C:cytoplasm"/>
    <property type="evidence" value="ECO:0007669"/>
    <property type="project" value="UniProtKB-SubCell"/>
</dbReference>
<dbReference type="GO" id="GO:0002161">
    <property type="term" value="F:aminoacyl-tRNA deacylase activity"/>
    <property type="evidence" value="ECO:0007669"/>
    <property type="project" value="UniProtKB-ARBA"/>
</dbReference>
<comment type="cofactor">
    <cofactor evidence="13">
        <name>Zn(2+)</name>
        <dbReference type="ChEBI" id="CHEBI:29105"/>
    </cofactor>
    <text evidence="13">Binds 1 zinc ion per subunit.</text>
</comment>
<dbReference type="InterPro" id="IPR002320">
    <property type="entry name" value="Thr-tRNA-ligase_IIa"/>
</dbReference>
<keyword evidence="9 13" id="KW-0694">RNA-binding</keyword>
<dbReference type="InterPro" id="IPR004154">
    <property type="entry name" value="Anticodon-bd"/>
</dbReference>
<dbReference type="InterPro" id="IPR004095">
    <property type="entry name" value="TGS"/>
</dbReference>
<comment type="subcellular location">
    <subcellularLocation>
        <location evidence="13">Cytoplasm</location>
    </subcellularLocation>
</comment>
<dbReference type="GO" id="GO:0000049">
    <property type="term" value="F:tRNA binding"/>
    <property type="evidence" value="ECO:0007669"/>
    <property type="project" value="UniProtKB-KW"/>
</dbReference>
<comment type="caution">
    <text evidence="13">Lacks conserved residue(s) required for the propagation of feature annotation.</text>
</comment>
<dbReference type="Gene3D" id="3.10.20.30">
    <property type="match status" value="1"/>
</dbReference>
<protein>
    <recommendedName>
        <fullName evidence="13">Threonine--tRNA ligase</fullName>
        <ecNumber evidence="13">6.1.1.3</ecNumber>
    </recommendedName>
    <alternativeName>
        <fullName evidence="13">Threonyl-tRNA synthetase</fullName>
        <shortName evidence="13">ThrRS</shortName>
    </alternativeName>
</protein>
<dbReference type="EMBL" id="CP064981">
    <property type="protein sequence ID" value="QQR92712.1"/>
    <property type="molecule type" value="Genomic_DNA"/>
</dbReference>
<gene>
    <name evidence="13 16" type="primary">thrS</name>
    <name evidence="16" type="ORF">IPJ89_00505</name>
</gene>
<dbReference type="InterPro" id="IPR006195">
    <property type="entry name" value="aa-tRNA-synth_II"/>
</dbReference>
<reference evidence="16" key="1">
    <citation type="submission" date="2020-11" db="EMBL/GenBank/DDBJ databases">
        <title>Connecting structure to function with the recovery of over 1000 high-quality activated sludge metagenome-assembled genomes encoding full-length rRNA genes using long-read sequencing.</title>
        <authorList>
            <person name="Singleton C.M."/>
            <person name="Petriglieri F."/>
            <person name="Kristensen J.M."/>
            <person name="Kirkegaard R.H."/>
            <person name="Michaelsen T.Y."/>
            <person name="Andersen M.H."/>
            <person name="Karst S.M."/>
            <person name="Dueholm M.S."/>
            <person name="Nielsen P.H."/>
            <person name="Albertsen M."/>
        </authorList>
    </citation>
    <scope>NUCLEOTIDE SEQUENCE</scope>
    <source>
        <strain evidence="16">Fred_18-Q3-R57-64_BAT3C.431</strain>
    </source>
</reference>
<feature type="binding site" evidence="13">
    <location>
        <position position="389"/>
    </location>
    <ligand>
        <name>Zn(2+)</name>
        <dbReference type="ChEBI" id="CHEBI:29105"/>
        <note>catalytic</note>
    </ligand>
</feature>
<organism evidence="16">
    <name type="scientific">Candidatus Iainarchaeum sp</name>
    <dbReference type="NCBI Taxonomy" id="3101447"/>
    <lineage>
        <taxon>Archaea</taxon>
        <taxon>Candidatus Iainarchaeota</taxon>
        <taxon>Candidatus Iainarchaeia</taxon>
        <taxon>Candidatus Iainarchaeales</taxon>
        <taxon>Candidatus Iainarchaeaceae</taxon>
        <taxon>Candidatus Iainarchaeum</taxon>
    </lineage>
</organism>
<keyword evidence="4 13" id="KW-0436">Ligase</keyword>
<comment type="catalytic activity">
    <reaction evidence="12 13">
        <text>tRNA(Thr) + L-threonine + ATP = L-threonyl-tRNA(Thr) + AMP + diphosphate + H(+)</text>
        <dbReference type="Rhea" id="RHEA:24624"/>
        <dbReference type="Rhea" id="RHEA-COMP:9670"/>
        <dbReference type="Rhea" id="RHEA-COMP:9704"/>
        <dbReference type="ChEBI" id="CHEBI:15378"/>
        <dbReference type="ChEBI" id="CHEBI:30616"/>
        <dbReference type="ChEBI" id="CHEBI:33019"/>
        <dbReference type="ChEBI" id="CHEBI:57926"/>
        <dbReference type="ChEBI" id="CHEBI:78442"/>
        <dbReference type="ChEBI" id="CHEBI:78534"/>
        <dbReference type="ChEBI" id="CHEBI:456215"/>
        <dbReference type="EC" id="6.1.1.3"/>
    </reaction>
</comment>
<dbReference type="FunFam" id="3.40.50.800:FF:000001">
    <property type="entry name" value="Threonine--tRNA ligase"/>
    <property type="match status" value="1"/>
</dbReference>
<keyword evidence="2 13" id="KW-0963">Cytoplasm</keyword>
<dbReference type="CDD" id="cd00771">
    <property type="entry name" value="ThrRS_core"/>
    <property type="match status" value="1"/>
</dbReference>
<keyword evidence="11 13" id="KW-0030">Aminoacyl-tRNA synthetase</keyword>
<accession>A0A7T9DK08</accession>
<dbReference type="InterPro" id="IPR002314">
    <property type="entry name" value="aa-tRNA-synt_IIb"/>
</dbReference>
<dbReference type="Pfam" id="PF03129">
    <property type="entry name" value="HGTP_anticodon"/>
    <property type="match status" value="1"/>
</dbReference>
<dbReference type="InterPro" id="IPR045864">
    <property type="entry name" value="aa-tRNA-synth_II/BPL/LPL"/>
</dbReference>
<evidence type="ECO:0000313" key="16">
    <source>
        <dbReference type="EMBL" id="QQR92712.1"/>
    </source>
</evidence>
<dbReference type="PANTHER" id="PTHR11451">
    <property type="entry name" value="THREONINE-TRNA LIGASE"/>
    <property type="match status" value="1"/>
</dbReference>
<sequence length="645" mass="74120">MIGQNVTLTLPDGKQLEVAHGSTVLDAIGKIGKKLQEAAISASLDGKEVDLTHKVEKDAKLVVHTFASAEGKETYWHSTSHLMAYAITELYPGAQFGVGPAIDEGFFYDVDYELNFTPEDLVKIENKMKELAQKNFPVIRHEWPKQKAIEFFKQNKQHYKAELIQEIPDASVSVYEEGAFSDLCTGPHVTSTGKIVAIKLLKLAGAYWKGDAKNKQLQRIYGISFPTQKELDEYSKTLEEREARDHRKIAKEMKIFTFNEDIGMGLPLWLPNGEQLFHTLQEFMRRVEEEAGYTYVRTPVITKGKMYERTGHIPYYKDSMYAPIEIEGEDYYLRPMNCPHHHAIFSELVRSYKQLPLRLAEPGNVYRFELSGTMHGIIRTRGFTQNDAHLYMRMDQLEDEIMGVVKLNEAIYEKVGVKNYWFRLSLPDFEGHPEKYSGDRERWEAAANALRNAMKKMGKPYVETKDEAAFYGPKIDIQTKNVMGKEDTIATVQVDILVPKRLGLDYIDEKDAKEVPVVIHRAILGSYERFIAFLLEQTMGKFPLWLSPVQVKVLPLSEKFKDYAHEIFAEMKHAGIRVQLDDSDGTLNYRIREAQMEKVPYMVIVGEKEQAAQAISIRTRDGQQENGIPRVDWMKRLRHEIESMK</sequence>
<feature type="domain" description="TGS" evidence="15">
    <location>
        <begin position="2"/>
        <end position="65"/>
    </location>
</feature>
<dbReference type="GO" id="GO:0004829">
    <property type="term" value="F:threonine-tRNA ligase activity"/>
    <property type="evidence" value="ECO:0007669"/>
    <property type="project" value="UniProtKB-UniRule"/>
</dbReference>
<comment type="similarity">
    <text evidence="1 13">Belongs to the class-II aminoacyl-tRNA synthetase family.</text>
</comment>
<keyword evidence="8 13" id="KW-0067">ATP-binding</keyword>
<evidence type="ECO:0000256" key="3">
    <source>
        <dbReference type="ARBA" id="ARBA00022555"/>
    </source>
</evidence>
<evidence type="ECO:0000256" key="9">
    <source>
        <dbReference type="ARBA" id="ARBA00022884"/>
    </source>
</evidence>
<evidence type="ECO:0000259" key="14">
    <source>
        <dbReference type="PROSITE" id="PS50862"/>
    </source>
</evidence>
<dbReference type="PROSITE" id="PS51880">
    <property type="entry name" value="TGS"/>
    <property type="match status" value="1"/>
</dbReference>
<keyword evidence="3 13" id="KW-0820">tRNA-binding</keyword>
<dbReference type="GO" id="GO:0006435">
    <property type="term" value="P:threonyl-tRNA aminoacylation"/>
    <property type="evidence" value="ECO:0007669"/>
    <property type="project" value="UniProtKB-UniRule"/>
</dbReference>
<evidence type="ECO:0000256" key="8">
    <source>
        <dbReference type="ARBA" id="ARBA00022840"/>
    </source>
</evidence>
<dbReference type="CDD" id="cd00860">
    <property type="entry name" value="ThrRS_anticodon"/>
    <property type="match status" value="1"/>
</dbReference>
<dbReference type="InterPro" id="IPR036621">
    <property type="entry name" value="Anticodon-bd_dom_sf"/>
</dbReference>
<dbReference type="Gene3D" id="3.30.980.10">
    <property type="entry name" value="Threonyl-trna Synthetase, Chain A, domain 2"/>
    <property type="match status" value="1"/>
</dbReference>
<evidence type="ECO:0000256" key="12">
    <source>
        <dbReference type="ARBA" id="ARBA00049515"/>
    </source>
</evidence>